<comment type="caution">
    <text evidence="4">The sequence shown here is derived from an EMBL/GenBank/DDBJ whole genome shotgun (WGS) entry which is preliminary data.</text>
</comment>
<feature type="domain" description="CobQ/CobB/MinD/ParA nucleotide binding" evidence="3">
    <location>
        <begin position="145"/>
        <end position="379"/>
    </location>
</feature>
<evidence type="ECO:0000313" key="5">
    <source>
        <dbReference type="Proteomes" id="UP000681341"/>
    </source>
</evidence>
<protein>
    <submittedName>
        <fullName evidence="4">ParA family protein</fullName>
    </submittedName>
</protein>
<evidence type="ECO:0000256" key="2">
    <source>
        <dbReference type="ARBA" id="ARBA00022840"/>
    </source>
</evidence>
<accession>A0ABS3U4M3</accession>
<dbReference type="InterPro" id="IPR002586">
    <property type="entry name" value="CobQ/CobB/MinD/ParA_Nub-bd_dom"/>
</dbReference>
<reference evidence="4 5" key="1">
    <citation type="submission" date="2021-03" db="EMBL/GenBank/DDBJ databases">
        <title>Glycomyces sp. nov., a novel actinomycete isolated from soil.</title>
        <authorList>
            <person name="Yang X."/>
            <person name="Xu X."/>
        </authorList>
    </citation>
    <scope>NUCLEOTIDE SEQUENCE [LARGE SCALE GENOMIC DNA]</scope>
    <source>
        <strain evidence="4 5">NEAU-S30</strain>
    </source>
</reference>
<keyword evidence="2" id="KW-0067">ATP-binding</keyword>
<sequence length="908" mass="100609">MPEMSQPHIIETPGRVFTWVDVDEHLAHLASIESWPGWLRSVSGWWDAVELAVEAGTTLESVESWLQDAFGAGSIFRKGGQLMLSMDSIVAGKTASLEIIIEENESGSESARRLPLWRERRIVREIANELDRPEDSFLDDMQIVAFHSFKGGVGRTVHAVAYAEAVAKQGKHVLLIDADLEAPGITWMYRSQGRQIDFAYDDFLSLAHGSNGNDISQVVDTAAEFLPNQRVRSFNNGGKITVMPSTRNSDLTPPRIEPADLLMHPSRSPYFLTNTLAELASKFEVDLIVIDLRAGMSELSSPLLLDPRVQRVFVTTLSGQSLDGTEMMIRQLGRRAPSVRGLDPASSVVITQFREDYHGSEVQEAKEKIGRALFDSIGLSQNEDPAVNATDVEVLAQPILSPFREQLLALPRSWDAVVRIISSLEIGDKLDPILPTFPEVHSGPEQATSHPADLLSRRTRLAQHAKALVFAERVGLSNSSGFLAIDPLKSLVGDHRTELPLGLVVGAKGAGKTFLFAKACAAGDWKSFARGASVDGVRVNAPILPVLEPTNLQSEDPTTQHLRDDFARRYAGVDNGATQIEIADLLKDGLLTIRPDDELRWRELWVRTLLAAAGVPLSADLSPFERIIDLGKKARAIFVIDGLEDLLQSVNSESQQTALRVLLTDVVAWLRSLHGRPFGLVVFVRGDLVRRAVPQNSGQLLDRYSRYTLRWDKEDALRLALWVSIYSEALVSDIIPDEVPGIELRELPSKLYGLWGQKMGREKSREARSYLWVPAALSDFHGQVQARDVVGFLAEAARLSQSQADWTDRLLAPPAMRSALFECSIQKIDALKQEFPDVRASLEKLQNAASVTIPFTLDQVDLRSEETTVLVESGVLARDSDGRYWVAEIYRHGLNLKSERRPRVLGKR</sequence>
<dbReference type="SUPFAM" id="SSF52540">
    <property type="entry name" value="P-loop containing nucleoside triphosphate hydrolases"/>
    <property type="match status" value="1"/>
</dbReference>
<evidence type="ECO:0000313" key="4">
    <source>
        <dbReference type="EMBL" id="MBO3733718.1"/>
    </source>
</evidence>
<dbReference type="InterPro" id="IPR050625">
    <property type="entry name" value="ParA/MinD_ATPase"/>
</dbReference>
<dbReference type="Gene3D" id="3.40.50.300">
    <property type="entry name" value="P-loop containing nucleotide triphosphate hydrolases"/>
    <property type="match status" value="1"/>
</dbReference>
<dbReference type="InterPro" id="IPR027417">
    <property type="entry name" value="P-loop_NTPase"/>
</dbReference>
<proteinExistence type="predicted"/>
<dbReference type="PANTHER" id="PTHR43384:SF6">
    <property type="entry name" value="SEPTUM SITE-DETERMINING PROTEIN MIND HOMOLOG, CHLOROPLASTIC"/>
    <property type="match status" value="1"/>
</dbReference>
<gene>
    <name evidence="4" type="ORF">J5V16_12850</name>
</gene>
<keyword evidence="1" id="KW-0547">Nucleotide-binding</keyword>
<dbReference type="Proteomes" id="UP000681341">
    <property type="component" value="Unassembled WGS sequence"/>
</dbReference>
<organism evidence="4 5">
    <name type="scientific">Glycomyces niveus</name>
    <dbReference type="NCBI Taxonomy" id="2820287"/>
    <lineage>
        <taxon>Bacteria</taxon>
        <taxon>Bacillati</taxon>
        <taxon>Actinomycetota</taxon>
        <taxon>Actinomycetes</taxon>
        <taxon>Glycomycetales</taxon>
        <taxon>Glycomycetaceae</taxon>
        <taxon>Glycomyces</taxon>
    </lineage>
</organism>
<keyword evidence="5" id="KW-1185">Reference proteome</keyword>
<name>A0ABS3U4M3_9ACTN</name>
<evidence type="ECO:0000259" key="3">
    <source>
        <dbReference type="Pfam" id="PF01656"/>
    </source>
</evidence>
<dbReference type="PANTHER" id="PTHR43384">
    <property type="entry name" value="SEPTUM SITE-DETERMINING PROTEIN MIND HOMOLOG, CHLOROPLASTIC-RELATED"/>
    <property type="match status" value="1"/>
</dbReference>
<evidence type="ECO:0000256" key="1">
    <source>
        <dbReference type="ARBA" id="ARBA00022741"/>
    </source>
</evidence>
<dbReference type="Pfam" id="PF01656">
    <property type="entry name" value="CbiA"/>
    <property type="match status" value="1"/>
</dbReference>
<dbReference type="RefSeq" id="WP_208496682.1">
    <property type="nucleotide sequence ID" value="NZ_JAGFNP010000006.1"/>
</dbReference>
<dbReference type="NCBIfam" id="NF047398">
    <property type="entry name" value="AAA_KGGVGR"/>
    <property type="match status" value="1"/>
</dbReference>
<dbReference type="EMBL" id="JAGFNP010000006">
    <property type="protein sequence ID" value="MBO3733718.1"/>
    <property type="molecule type" value="Genomic_DNA"/>
</dbReference>